<protein>
    <recommendedName>
        <fullName evidence="3">Orotate phosphoribosyltransferase</fullName>
    </recommendedName>
</protein>
<evidence type="ECO:0000313" key="2">
    <source>
        <dbReference type="Proteomes" id="UP000027222"/>
    </source>
</evidence>
<dbReference type="GO" id="GO:0046132">
    <property type="term" value="P:pyrimidine ribonucleoside biosynthetic process"/>
    <property type="evidence" value="ECO:0007669"/>
    <property type="project" value="TreeGrafter"/>
</dbReference>
<dbReference type="GO" id="GO:0004588">
    <property type="term" value="F:orotate phosphoribosyltransferase activity"/>
    <property type="evidence" value="ECO:0007669"/>
    <property type="project" value="TreeGrafter"/>
</dbReference>
<dbReference type="AlphaFoldDB" id="A0A067SBP8"/>
<evidence type="ECO:0008006" key="3">
    <source>
        <dbReference type="Google" id="ProtNLM"/>
    </source>
</evidence>
<dbReference type="SUPFAM" id="SSF53271">
    <property type="entry name" value="PRTase-like"/>
    <property type="match status" value="1"/>
</dbReference>
<organism evidence="1 2">
    <name type="scientific">Galerina marginata (strain CBS 339.88)</name>
    <dbReference type="NCBI Taxonomy" id="685588"/>
    <lineage>
        <taxon>Eukaryota</taxon>
        <taxon>Fungi</taxon>
        <taxon>Dikarya</taxon>
        <taxon>Basidiomycota</taxon>
        <taxon>Agaricomycotina</taxon>
        <taxon>Agaricomycetes</taxon>
        <taxon>Agaricomycetidae</taxon>
        <taxon>Agaricales</taxon>
        <taxon>Agaricineae</taxon>
        <taxon>Strophariaceae</taxon>
        <taxon>Galerina</taxon>
    </lineage>
</organism>
<accession>A0A067SBP8</accession>
<sequence>MPLTFWSFRLTIACLRIAPYTFNAGLLRTGSILSTVSTTCAATIAQALKSNDLPEFDVPFAPAYKGISFAAITGVSLHEQHKIPVGFAYNRKVVKDHGEGGKMVGVPVMGKRIVVVDDVSTFGKIARIGIEAVR</sequence>
<dbReference type="Gene3D" id="3.40.50.2020">
    <property type="match status" value="1"/>
</dbReference>
<dbReference type="Proteomes" id="UP000027222">
    <property type="component" value="Unassembled WGS sequence"/>
</dbReference>
<dbReference type="InterPro" id="IPR029057">
    <property type="entry name" value="PRTase-like"/>
</dbReference>
<dbReference type="GO" id="GO:0006221">
    <property type="term" value="P:pyrimidine nucleotide biosynthetic process"/>
    <property type="evidence" value="ECO:0007669"/>
    <property type="project" value="TreeGrafter"/>
</dbReference>
<dbReference type="CDD" id="cd06223">
    <property type="entry name" value="PRTases_typeI"/>
    <property type="match status" value="1"/>
</dbReference>
<dbReference type="PANTHER" id="PTHR46683:SF1">
    <property type="entry name" value="OROTATE PHOSPHORIBOSYLTRANSFERASE 1-RELATED"/>
    <property type="match status" value="1"/>
</dbReference>
<reference evidence="2" key="1">
    <citation type="journal article" date="2014" name="Proc. Natl. Acad. Sci. U.S.A.">
        <title>Extensive sampling of basidiomycete genomes demonstrates inadequacy of the white-rot/brown-rot paradigm for wood decay fungi.</title>
        <authorList>
            <person name="Riley R."/>
            <person name="Salamov A.A."/>
            <person name="Brown D.W."/>
            <person name="Nagy L.G."/>
            <person name="Floudas D."/>
            <person name="Held B.W."/>
            <person name="Levasseur A."/>
            <person name="Lombard V."/>
            <person name="Morin E."/>
            <person name="Otillar R."/>
            <person name="Lindquist E.A."/>
            <person name="Sun H."/>
            <person name="LaButti K.M."/>
            <person name="Schmutz J."/>
            <person name="Jabbour D."/>
            <person name="Luo H."/>
            <person name="Baker S.E."/>
            <person name="Pisabarro A.G."/>
            <person name="Walton J.D."/>
            <person name="Blanchette R.A."/>
            <person name="Henrissat B."/>
            <person name="Martin F."/>
            <person name="Cullen D."/>
            <person name="Hibbett D.S."/>
            <person name="Grigoriev I.V."/>
        </authorList>
    </citation>
    <scope>NUCLEOTIDE SEQUENCE [LARGE SCALE GENOMIC DNA]</scope>
    <source>
        <strain evidence="2">CBS 339.88</strain>
    </source>
</reference>
<dbReference type="HOGENOM" id="CLU_1896366_0_0_1"/>
<dbReference type="PANTHER" id="PTHR46683">
    <property type="entry name" value="OROTATE PHOSPHORIBOSYLTRANSFERASE 1-RELATED"/>
    <property type="match status" value="1"/>
</dbReference>
<gene>
    <name evidence="1" type="ORF">GALMADRAFT_272571</name>
</gene>
<evidence type="ECO:0000313" key="1">
    <source>
        <dbReference type="EMBL" id="KDR68340.1"/>
    </source>
</evidence>
<dbReference type="OrthoDB" id="5553476at2759"/>
<dbReference type="InterPro" id="IPR000836">
    <property type="entry name" value="PRTase_dom"/>
</dbReference>
<name>A0A067SBP8_GALM3</name>
<proteinExistence type="predicted"/>
<dbReference type="EMBL" id="KL142408">
    <property type="protein sequence ID" value="KDR68340.1"/>
    <property type="molecule type" value="Genomic_DNA"/>
</dbReference>
<dbReference type="STRING" id="685588.A0A067SBP8"/>
<keyword evidence="2" id="KW-1185">Reference proteome</keyword>
<dbReference type="GO" id="GO:0005737">
    <property type="term" value="C:cytoplasm"/>
    <property type="evidence" value="ECO:0007669"/>
    <property type="project" value="TreeGrafter"/>
</dbReference>
<dbReference type="GO" id="GO:0006207">
    <property type="term" value="P:'de novo' pyrimidine nucleobase biosynthetic process"/>
    <property type="evidence" value="ECO:0007669"/>
    <property type="project" value="TreeGrafter"/>
</dbReference>